<sequence>PTKSGFSIIEALDLVFGRSGPARLTMTLSKKEFQYALYDERVFRNFYDEFELNMGSSKIMTTIKYIDDEPELRFSLINFRGPTDMPAIIWPREIVLPLDIGSYPYLCYSGTNYVLKISSFSEVSRSGSYVTIGRLLIGIQFSAV</sequence>
<organism evidence="1">
    <name type="scientific">Harvfovirus sp</name>
    <dbReference type="NCBI Taxonomy" id="2487768"/>
    <lineage>
        <taxon>Viruses</taxon>
        <taxon>Varidnaviria</taxon>
        <taxon>Bamfordvirae</taxon>
        <taxon>Nucleocytoviricota</taxon>
        <taxon>Megaviricetes</taxon>
        <taxon>Imitervirales</taxon>
        <taxon>Mimiviridae</taxon>
        <taxon>Klosneuvirinae</taxon>
    </lineage>
</organism>
<evidence type="ECO:0000313" key="1">
    <source>
        <dbReference type="EMBL" id="AYV81335.1"/>
    </source>
</evidence>
<reference evidence="1" key="1">
    <citation type="submission" date="2018-10" db="EMBL/GenBank/DDBJ databases">
        <title>Hidden diversity of soil giant viruses.</title>
        <authorList>
            <person name="Schulz F."/>
            <person name="Alteio L."/>
            <person name="Goudeau D."/>
            <person name="Ryan E.M."/>
            <person name="Malmstrom R.R."/>
            <person name="Blanchard J."/>
            <person name="Woyke T."/>
        </authorList>
    </citation>
    <scope>NUCLEOTIDE SEQUENCE</scope>
    <source>
        <strain evidence="1">HAV1</strain>
    </source>
</reference>
<accession>A0A3G5A2A9</accession>
<protein>
    <submittedName>
        <fullName evidence="1">Uncharacterized protein</fullName>
    </submittedName>
</protein>
<feature type="non-terminal residue" evidence="1">
    <location>
        <position position="1"/>
    </location>
</feature>
<gene>
    <name evidence="1" type="ORF">Harvfovirus27_24</name>
</gene>
<name>A0A3G5A2A9_9VIRU</name>
<proteinExistence type="predicted"/>
<dbReference type="EMBL" id="MK072269">
    <property type="protein sequence ID" value="AYV81335.1"/>
    <property type="molecule type" value="Genomic_DNA"/>
</dbReference>